<evidence type="ECO:0000313" key="3">
    <source>
        <dbReference type="Proteomes" id="UP000295278"/>
    </source>
</evidence>
<dbReference type="EMBL" id="SMFM01000002">
    <property type="protein sequence ID" value="TDD77084.1"/>
    <property type="molecule type" value="Genomic_DNA"/>
</dbReference>
<comment type="caution">
    <text evidence="2">The sequence shown here is derived from an EMBL/GenBank/DDBJ whole genome shotgun (WGS) entry which is preliminary data.</text>
</comment>
<name>A0A4R5B0N7_9FLAO</name>
<evidence type="ECO:0000313" key="2">
    <source>
        <dbReference type="EMBL" id="TDD77084.1"/>
    </source>
</evidence>
<dbReference type="RefSeq" id="WP_131908880.1">
    <property type="nucleotide sequence ID" value="NZ_SMFM01000002.1"/>
</dbReference>
<gene>
    <name evidence="2" type="ORF">E0F89_05660</name>
</gene>
<dbReference type="Proteomes" id="UP000295278">
    <property type="component" value="Unassembled WGS sequence"/>
</dbReference>
<feature type="coiled-coil region" evidence="1">
    <location>
        <begin position="114"/>
        <end position="141"/>
    </location>
</feature>
<proteinExistence type="predicted"/>
<evidence type="ECO:0000256" key="1">
    <source>
        <dbReference type="SAM" id="Coils"/>
    </source>
</evidence>
<keyword evidence="1" id="KW-0175">Coiled coil</keyword>
<dbReference type="AlphaFoldDB" id="A0A4R5B0N7"/>
<accession>A0A4R5B0N7</accession>
<keyword evidence="3" id="KW-1185">Reference proteome</keyword>
<reference evidence="2 3" key="1">
    <citation type="submission" date="2019-03" db="EMBL/GenBank/DDBJ databases">
        <title>Flavobacterium AT-3-2 sp. nov., isolated from arctic soil.</title>
        <authorList>
            <person name="Chaudhary D.K."/>
        </authorList>
    </citation>
    <scope>NUCLEOTIDE SEQUENCE [LARGE SCALE GENOMIC DNA]</scope>
    <source>
        <strain evidence="2 3">AT-3-2</strain>
    </source>
</reference>
<evidence type="ECO:0008006" key="4">
    <source>
        <dbReference type="Google" id="ProtNLM"/>
    </source>
</evidence>
<protein>
    <recommendedName>
        <fullName evidence="4">DUF1351 domain-containing protein</fullName>
    </recommendedName>
</protein>
<sequence length="451" mass="51115">MSNENEKKELPITEKGLISIQDLTPANFLNVDLFKSNQQQLIDNNPVIEIVDEATFKISDTSRKALKKGRTTTNASKKIDIDALKNNILEPLIATYDEIATMTQPLEELHDANCEAWKAKIAAIEKAKAEAEELRKSTIKNTIAEFQDTWNDKLTKLDYNGIEALDAEFTKFTEDLVLEDFQEFQIEFSVKHQAVLDRLKSSVTLLTQNEETRLENERLLAYNVRLEALLFIGATISELGITLVNTATEDPSEFVSKENLKSMTVEDWNICCNSFIKVNKANEAKILEDRSKARVKQIKDLSFVLNKENKSYDFELKDKSKIECFFSHIKSGTDVHWNDLIKDWNLLIEEDKKPIPEPVEEIAAVIPKVSIPAENIVVIEAKVVVPATPIIEQPKPIKVTAAATTIEEPEEVILEGWPAIVLEYFNSAMEEPTLLSFLSFLEENYNPPTPK</sequence>
<organism evidence="2 3">
    <name type="scientific">Flavobacterium caseinilyticum</name>
    <dbReference type="NCBI Taxonomy" id="2541732"/>
    <lineage>
        <taxon>Bacteria</taxon>
        <taxon>Pseudomonadati</taxon>
        <taxon>Bacteroidota</taxon>
        <taxon>Flavobacteriia</taxon>
        <taxon>Flavobacteriales</taxon>
        <taxon>Flavobacteriaceae</taxon>
        <taxon>Flavobacterium</taxon>
    </lineage>
</organism>